<protein>
    <recommendedName>
        <fullName evidence="3">DUF4264 domain-containing protein</fullName>
    </recommendedName>
</protein>
<evidence type="ECO:0000313" key="2">
    <source>
        <dbReference type="Proteomes" id="UP000662904"/>
    </source>
</evidence>
<proteinExistence type="predicted"/>
<gene>
    <name evidence="1" type="ORF">H0A61_02528</name>
</gene>
<dbReference type="InterPro" id="IPR012190">
    <property type="entry name" value="UCP036698"/>
</dbReference>
<dbReference type="Pfam" id="PF14084">
    <property type="entry name" value="DUF4264"/>
    <property type="match status" value="1"/>
</dbReference>
<keyword evidence="2" id="KW-1185">Reference proteome</keyword>
<dbReference type="EMBL" id="CP059066">
    <property type="protein sequence ID" value="QSQ10130.1"/>
    <property type="molecule type" value="Genomic_DNA"/>
</dbReference>
<dbReference type="KEGG" id="kme:H0A61_02528"/>
<dbReference type="RefSeq" id="WP_206707449.1">
    <property type="nucleotide sequence ID" value="NZ_CP059066.1"/>
</dbReference>
<name>A0A8A0RRF8_9FIRM</name>
<reference evidence="1" key="1">
    <citation type="submission" date="2020-07" db="EMBL/GenBank/DDBJ databases">
        <title>Koleobacter methoxysyntrophicus gen. nov., sp. nov., a novel anaerobic bacterium isolated from deep subsurface oil field and proposal of Koleobacterales ord. nov. in the phylum Firmicutes.</title>
        <authorList>
            <person name="Sakamoto S."/>
            <person name="Tamaki H."/>
        </authorList>
    </citation>
    <scope>NUCLEOTIDE SEQUENCE</scope>
    <source>
        <strain evidence="1">NRmbB1</strain>
    </source>
</reference>
<dbReference type="Proteomes" id="UP000662904">
    <property type="component" value="Chromosome"/>
</dbReference>
<evidence type="ECO:0000313" key="1">
    <source>
        <dbReference type="EMBL" id="QSQ10130.1"/>
    </source>
</evidence>
<sequence length="55" mass="6264">MSDSGKLELIATKELPINNDLYKLIDFLNKTLKDKNLIFGLSKTKDSMIISVYET</sequence>
<dbReference type="AlphaFoldDB" id="A0A8A0RRF8"/>
<evidence type="ECO:0008006" key="3">
    <source>
        <dbReference type="Google" id="ProtNLM"/>
    </source>
</evidence>
<accession>A0A8A0RRF8</accession>
<organism evidence="1 2">
    <name type="scientific">Koleobacter methoxysyntrophicus</name>
    <dbReference type="NCBI Taxonomy" id="2751313"/>
    <lineage>
        <taxon>Bacteria</taxon>
        <taxon>Bacillati</taxon>
        <taxon>Bacillota</taxon>
        <taxon>Clostridia</taxon>
        <taxon>Koleobacterales</taxon>
        <taxon>Koleobacteraceae</taxon>
        <taxon>Koleobacter</taxon>
    </lineage>
</organism>
<dbReference type="PIRSF" id="PIRSF036698">
    <property type="entry name" value="UCP036698"/>
    <property type="match status" value="1"/>
</dbReference>